<dbReference type="Proteomes" id="UP000750334">
    <property type="component" value="Unassembled WGS sequence"/>
</dbReference>
<proteinExistence type="predicted"/>
<feature type="compositionally biased region" description="Low complexity" evidence="1">
    <location>
        <begin position="13"/>
        <end position="34"/>
    </location>
</feature>
<sequence>MAMTEHHQRRLLSNKSSISNNNNNNNSNNAGNGSTLTNRYLNNSNSNRWLLQQQQYPNITATSSLNTQIYNNRAHSLQQLQIRDPYGSIIGYSQQQQQQQIPQQQTHIPIQDQGQPVYMDPYSYMYSTPAVVIPLTHQRQLNPMINHHQLNNQLQQRVPQQYMRGTNNNNNNNNNSNNNNSNGRRRNNNNNNVNGRRKSTTQRQSTITDNNSSTNNKHLRNVKDANDSEQANEMTLKLTHLQNYCDIVFDSINDNHLNEYKELLENISNDNTAKVKTIINKIPKKPQQQQQQQHSANKIVYKLKVPILTASNITNSENNSLFIDTITNTYKNRNNFRQPLNIGGSTSFKVSSIKDFSPKLLETFLNSKGKQSVSSDTAKSKPATNGLSAISGATTTTSTSSATSTTSTRPRQLQLKANVSALYNESFDLSFDGKAMDRSDIFRMVDSFSVAFSDNDDSMQNTQSIIIQDSKDKKNRKINNHKKLNHNSIMRTNKDDIDIDEDTENNIESTKNESQINESNNDLADAGSSSIIDNNESSFIVNPSDKILPAEISSINTAY</sequence>
<feature type="compositionally biased region" description="Polar residues" evidence="1">
    <location>
        <begin position="512"/>
        <end position="529"/>
    </location>
</feature>
<dbReference type="EMBL" id="PUHR01000371">
    <property type="protein sequence ID" value="KAG0654081.1"/>
    <property type="molecule type" value="Genomic_DNA"/>
</dbReference>
<dbReference type="AlphaFoldDB" id="A0A9P6VTZ7"/>
<comment type="caution">
    <text evidence="2">The sequence shown here is derived from an EMBL/GenBank/DDBJ whole genome shotgun (WGS) entry which is preliminary data.</text>
</comment>
<feature type="compositionally biased region" description="Polar residues" evidence="1">
    <location>
        <begin position="371"/>
        <end position="387"/>
    </location>
</feature>
<evidence type="ECO:0000256" key="1">
    <source>
        <dbReference type="SAM" id="MobiDB-lite"/>
    </source>
</evidence>
<name>A0A9P6VTZ7_MAUEX</name>
<feature type="region of interest" description="Disordered" evidence="1">
    <location>
        <begin position="163"/>
        <end position="228"/>
    </location>
</feature>
<evidence type="ECO:0000313" key="3">
    <source>
        <dbReference type="Proteomes" id="UP000750334"/>
    </source>
</evidence>
<accession>A0A9P6VTZ7</accession>
<dbReference type="OrthoDB" id="3980759at2759"/>
<evidence type="ECO:0000313" key="2">
    <source>
        <dbReference type="EMBL" id="KAG0654081.1"/>
    </source>
</evidence>
<feature type="compositionally biased region" description="Low complexity" evidence="1">
    <location>
        <begin position="388"/>
        <end position="408"/>
    </location>
</feature>
<protein>
    <submittedName>
        <fullName evidence="2">Uncharacterized protein</fullName>
    </submittedName>
</protein>
<gene>
    <name evidence="2" type="ORF">C6P45_003542</name>
</gene>
<feature type="region of interest" description="Disordered" evidence="1">
    <location>
        <begin position="1"/>
        <end position="41"/>
    </location>
</feature>
<organism evidence="2 3">
    <name type="scientific">Maudiozyma exigua</name>
    <name type="common">Yeast</name>
    <name type="synonym">Kazachstania exigua</name>
    <dbReference type="NCBI Taxonomy" id="34358"/>
    <lineage>
        <taxon>Eukaryota</taxon>
        <taxon>Fungi</taxon>
        <taxon>Dikarya</taxon>
        <taxon>Ascomycota</taxon>
        <taxon>Saccharomycotina</taxon>
        <taxon>Saccharomycetes</taxon>
        <taxon>Saccharomycetales</taxon>
        <taxon>Saccharomycetaceae</taxon>
        <taxon>Maudiozyma</taxon>
    </lineage>
</organism>
<feature type="compositionally biased region" description="Low complexity" evidence="1">
    <location>
        <begin position="167"/>
        <end position="194"/>
    </location>
</feature>
<feature type="region of interest" description="Disordered" evidence="1">
    <location>
        <begin position="507"/>
        <end position="529"/>
    </location>
</feature>
<feature type="region of interest" description="Disordered" evidence="1">
    <location>
        <begin position="371"/>
        <end position="411"/>
    </location>
</feature>
<keyword evidence="3" id="KW-1185">Reference proteome</keyword>
<feature type="compositionally biased region" description="Low complexity" evidence="1">
    <location>
        <begin position="205"/>
        <end position="216"/>
    </location>
</feature>
<reference evidence="2 3" key="1">
    <citation type="submission" date="2020-11" db="EMBL/GenBank/DDBJ databases">
        <title>Kefir isolates.</title>
        <authorList>
            <person name="Marcisauskas S."/>
            <person name="Kim Y."/>
            <person name="Blasche S."/>
        </authorList>
    </citation>
    <scope>NUCLEOTIDE SEQUENCE [LARGE SCALE GENOMIC DNA]</scope>
    <source>
        <strain evidence="2 3">OG2</strain>
    </source>
</reference>